<protein>
    <recommendedName>
        <fullName evidence="3">SpoVT-AbrB domain-containing protein</fullName>
    </recommendedName>
</protein>
<dbReference type="Gene3D" id="2.10.260.10">
    <property type="match status" value="1"/>
</dbReference>
<evidence type="ECO:0008006" key="3">
    <source>
        <dbReference type="Google" id="ProtNLM"/>
    </source>
</evidence>
<dbReference type="SUPFAM" id="SSF89447">
    <property type="entry name" value="AbrB/MazE/MraZ-like"/>
    <property type="match status" value="1"/>
</dbReference>
<dbReference type="AlphaFoldDB" id="A0A1G1ZBA2"/>
<accession>A0A1G1ZBA2</accession>
<organism evidence="1 2">
    <name type="scientific">Candidatus Colwellbacteria bacterium RIFCSPLOWO2_12_FULL_44_13</name>
    <dbReference type="NCBI Taxonomy" id="1797694"/>
    <lineage>
        <taxon>Bacteria</taxon>
        <taxon>Candidatus Colwelliibacteriota</taxon>
    </lineage>
</organism>
<name>A0A1G1ZBA2_9BACT</name>
<evidence type="ECO:0000313" key="2">
    <source>
        <dbReference type="Proteomes" id="UP000176976"/>
    </source>
</evidence>
<proteinExistence type="predicted"/>
<gene>
    <name evidence="1" type="ORF">A3H06_01610</name>
</gene>
<sequence length="124" mass="13874">MTNKKWDKPTPKASVCPVCEKAELIEVDNIVSEVDGYVFIEKGQRCAECGEEFIHEKDAQRTIEVAKKLGVWPQPLKLHRSLSKSGRGLVLRIPSDLEKDFKLKPGESVSISKVGSKIIIEPED</sequence>
<dbReference type="Proteomes" id="UP000176976">
    <property type="component" value="Unassembled WGS sequence"/>
</dbReference>
<comment type="caution">
    <text evidence="1">The sequence shown here is derived from an EMBL/GenBank/DDBJ whole genome shotgun (WGS) entry which is preliminary data.</text>
</comment>
<dbReference type="InterPro" id="IPR037914">
    <property type="entry name" value="SpoVT-AbrB_sf"/>
</dbReference>
<reference evidence="1 2" key="1">
    <citation type="journal article" date="2016" name="Nat. Commun.">
        <title>Thousands of microbial genomes shed light on interconnected biogeochemical processes in an aquifer system.</title>
        <authorList>
            <person name="Anantharaman K."/>
            <person name="Brown C.T."/>
            <person name="Hug L.A."/>
            <person name="Sharon I."/>
            <person name="Castelle C.J."/>
            <person name="Probst A.J."/>
            <person name="Thomas B.C."/>
            <person name="Singh A."/>
            <person name="Wilkins M.J."/>
            <person name="Karaoz U."/>
            <person name="Brodie E.L."/>
            <person name="Williams K.H."/>
            <person name="Hubbard S.S."/>
            <person name="Banfield J.F."/>
        </authorList>
    </citation>
    <scope>NUCLEOTIDE SEQUENCE [LARGE SCALE GENOMIC DNA]</scope>
</reference>
<evidence type="ECO:0000313" key="1">
    <source>
        <dbReference type="EMBL" id="OGY61794.1"/>
    </source>
</evidence>
<dbReference type="EMBL" id="MHJC01000009">
    <property type="protein sequence ID" value="OGY61794.1"/>
    <property type="molecule type" value="Genomic_DNA"/>
</dbReference>